<gene>
    <name evidence="2" type="ORF">CPM_1940</name>
    <name evidence="1" type="ORF">CSP5_2008</name>
</gene>
<keyword evidence="3" id="KW-1185">Reference proteome</keyword>
<reference evidence="1 4" key="1">
    <citation type="submission" date="2016-04" db="EMBL/GenBank/DDBJ databases">
        <authorList>
            <person name="Evans L.H."/>
            <person name="Alamgir A."/>
            <person name="Owens N."/>
            <person name="Weber N.D."/>
            <person name="Virtaneva K."/>
            <person name="Barbian K."/>
            <person name="Babar A."/>
            <person name="Rosenke K."/>
        </authorList>
    </citation>
    <scope>NUCLEOTIDE SEQUENCE [LARGE SCALE GENOMIC DNA]</scope>
    <source>
        <strain evidence="1">S5</strain>
        <strain evidence="4">S5(T) (JCM 30642 \VKM B-2941)</strain>
    </source>
</reference>
<dbReference type="EMBL" id="LT719092">
    <property type="protein sequence ID" value="SJK85713.1"/>
    <property type="molecule type" value="Genomic_DNA"/>
</dbReference>
<dbReference type="AlphaFoldDB" id="A0A1N5WVG4"/>
<dbReference type="RefSeq" id="WP_021789628.1">
    <property type="nucleotide sequence ID" value="NZ_LT671858.1"/>
</dbReference>
<evidence type="ECO:0000313" key="2">
    <source>
        <dbReference type="EMBL" id="SJK85713.1"/>
    </source>
</evidence>
<dbReference type="EMBL" id="LT671858">
    <property type="protein sequence ID" value="SIM89159.1"/>
    <property type="molecule type" value="Genomic_DNA"/>
</dbReference>
<dbReference type="Proteomes" id="UP000195607">
    <property type="component" value="Chromosome I"/>
</dbReference>
<reference evidence="2" key="3">
    <citation type="submission" date="2016-06" db="EMBL/GenBank/DDBJ databases">
        <authorList>
            <person name="Olsen C.W."/>
            <person name="Carey S."/>
            <person name="Hinshaw L."/>
            <person name="Karasin A.I."/>
        </authorList>
    </citation>
    <scope>NUCLEOTIDE SEQUENCE [LARGE SCALE GENOMIC DNA]</scope>
    <source>
        <strain evidence="2">PM4</strain>
    </source>
</reference>
<dbReference type="KEGG" id="cdiv:CPM_1940"/>
<dbReference type="STRING" id="1673428.CPM_1940"/>
<organism evidence="1 4">
    <name type="scientific">Cuniculiplasma divulgatum</name>
    <dbReference type="NCBI Taxonomy" id="1673428"/>
    <lineage>
        <taxon>Archaea</taxon>
        <taxon>Methanobacteriati</taxon>
        <taxon>Thermoplasmatota</taxon>
        <taxon>Thermoplasmata</taxon>
        <taxon>Thermoplasmatales</taxon>
        <taxon>Cuniculiplasmataceae</taxon>
        <taxon>Cuniculiplasma</taxon>
    </lineage>
</organism>
<dbReference type="Proteomes" id="UP000187822">
    <property type="component" value="Chromosome I"/>
</dbReference>
<name>A0A1N5WVG4_9ARCH</name>
<sequence>MGFQEIKEEVISRKLLNYSEEIYSSKPLINEMLIGLSRKNLFLTAVRDYSNNFNVREFAIFLESLLEGKGNEDQKKFYYEENFDEIIKLSIEWIKTNTNENSL</sequence>
<protein>
    <submittedName>
        <fullName evidence="1">Uncharacterized protein</fullName>
    </submittedName>
</protein>
<evidence type="ECO:0000313" key="1">
    <source>
        <dbReference type="EMBL" id="SIM89159.1"/>
    </source>
</evidence>
<reference evidence="3" key="2">
    <citation type="submission" date="2016-06" db="EMBL/GenBank/DDBJ databases">
        <authorList>
            <person name="Toshchakov V.S."/>
        </authorList>
    </citation>
    <scope>NUCLEOTIDE SEQUENCE [LARGE SCALE GENOMIC DNA]</scope>
    <source>
        <strain>PM4 (JCM 30641</strain>
        <strain evidence="3">\VKM B-2940)</strain>
    </source>
</reference>
<proteinExistence type="predicted"/>
<dbReference type="GeneID" id="41589242"/>
<evidence type="ECO:0000313" key="3">
    <source>
        <dbReference type="Proteomes" id="UP000187822"/>
    </source>
</evidence>
<evidence type="ECO:0000313" key="4">
    <source>
        <dbReference type="Proteomes" id="UP000195607"/>
    </source>
</evidence>
<accession>A0A1N5WVG4</accession>